<evidence type="ECO:0000256" key="3">
    <source>
        <dbReference type="ARBA" id="ARBA00022692"/>
    </source>
</evidence>
<feature type="transmembrane region" description="Helical" evidence="7">
    <location>
        <begin position="116"/>
        <end position="138"/>
    </location>
</feature>
<feature type="transmembrane region" description="Helical" evidence="7">
    <location>
        <begin position="494"/>
        <end position="519"/>
    </location>
</feature>
<feature type="region of interest" description="Disordered" evidence="6">
    <location>
        <begin position="1"/>
        <end position="30"/>
    </location>
</feature>
<name>A0A9W7BD78_9STRA</name>
<keyword evidence="3 7" id="KW-0812">Transmembrane</keyword>
<feature type="transmembrane region" description="Helical" evidence="7">
    <location>
        <begin position="435"/>
        <end position="455"/>
    </location>
</feature>
<accession>A0A9W7BD78</accession>
<evidence type="ECO:0000256" key="4">
    <source>
        <dbReference type="ARBA" id="ARBA00022989"/>
    </source>
</evidence>
<protein>
    <submittedName>
        <fullName evidence="10">Uncharacterized protein</fullName>
    </submittedName>
</protein>
<evidence type="ECO:0000259" key="8">
    <source>
        <dbReference type="Pfam" id="PF08016"/>
    </source>
</evidence>
<dbReference type="Proteomes" id="UP001162640">
    <property type="component" value="Unassembled WGS sequence"/>
</dbReference>
<gene>
    <name evidence="10" type="ORF">TL16_g11149</name>
</gene>
<dbReference type="AlphaFoldDB" id="A0A9W7BD78"/>
<dbReference type="PANTHER" id="PTHR10877:SF183">
    <property type="entry name" value="AT14535P-RELATED"/>
    <property type="match status" value="1"/>
</dbReference>
<dbReference type="InterPro" id="IPR051223">
    <property type="entry name" value="Polycystin"/>
</dbReference>
<organism evidence="10 11">
    <name type="scientific">Triparma laevis f. inornata</name>
    <dbReference type="NCBI Taxonomy" id="1714386"/>
    <lineage>
        <taxon>Eukaryota</taxon>
        <taxon>Sar</taxon>
        <taxon>Stramenopiles</taxon>
        <taxon>Ochrophyta</taxon>
        <taxon>Bolidophyceae</taxon>
        <taxon>Parmales</taxon>
        <taxon>Triparmaceae</taxon>
        <taxon>Triparma</taxon>
    </lineage>
</organism>
<evidence type="ECO:0000256" key="7">
    <source>
        <dbReference type="SAM" id="Phobius"/>
    </source>
</evidence>
<evidence type="ECO:0000256" key="6">
    <source>
        <dbReference type="SAM" id="MobiDB-lite"/>
    </source>
</evidence>
<dbReference type="InterPro" id="IPR013122">
    <property type="entry name" value="PKD1_2_channel"/>
</dbReference>
<feature type="region of interest" description="Disordered" evidence="6">
    <location>
        <begin position="941"/>
        <end position="960"/>
    </location>
</feature>
<comment type="subcellular location">
    <subcellularLocation>
        <location evidence="1">Membrane</location>
        <topology evidence="1">Multi-pass membrane protein</topology>
    </subcellularLocation>
</comment>
<keyword evidence="4 7" id="KW-1133">Transmembrane helix</keyword>
<keyword evidence="5 7" id="KW-0472">Membrane</keyword>
<feature type="compositionally biased region" description="Basic and acidic residues" evidence="6">
    <location>
        <begin position="717"/>
        <end position="738"/>
    </location>
</feature>
<evidence type="ECO:0000256" key="2">
    <source>
        <dbReference type="ARBA" id="ARBA00007200"/>
    </source>
</evidence>
<feature type="transmembrane region" description="Helical" evidence="7">
    <location>
        <begin position="539"/>
        <end position="562"/>
    </location>
</feature>
<feature type="region of interest" description="Disordered" evidence="6">
    <location>
        <begin position="841"/>
        <end position="870"/>
    </location>
</feature>
<sequence length="960" mass="109414">MGKKHKKVHVAPAEDLENPQSPTADQQRPSQVLLAGNVEVDDVEMVKAGMKRGSVLLKTGVGMGLNELKQLNLLKKENRDAQKSRFKYGFKLLMNLTADPLEEAEKLGVNFDGSKVEVLTSMFLHLIFLAIFSCAIFLRMDLEQPFRMQYAVKEVLEHTEIERLTNVFFEDINNVEQIYQWSENVLTPSLYRQSFYNGRSYPGALNPDEPEQPAYEPYFFGDSSMTLGRIRVRQVRSVATPCTAVNSSSFISALRDCYNNYKKDITDDRGGFTAKNGDYFHYMNDTHLEDDGPWQSPITLNIYDSGGYVSDLPVGNGEAKSQLQNLKQMNFIDKGTRALFMDFGLYCPNNDQFLSGRVVFEFTPSGAILPFMELIPAALLTDVRALTQDESTGVDLAQLIFELVLYIVIIAYLTKASDKIAEYPTFSSYLANPWNSLDMLNVACFIAVFAIRLFWMMLAYKIEYDVTVECMDETTCLAESEFDDDKYTPFRLPIVYYSFGKTFFAFGTLLSFIKTFRFIGVSRKLNIFTETINKAASDVCLLMLIFVILISGFSVGFHIAFGGMVADYKNFLSSALSLLLLSLGDFDAQELRTVNPLLGMFLFTMYALVMIFVLLTMMLKIVDNAFHDMRLQMMDARNQKENLPLQMRLAVRKIFYDKYWAIKVQSVIRTAAVTEKMIEAANKNKTSLKGLMGKKSKEAKYIDESLLDLIEVDSQAKKDEEEQQKREEKEQKKKEKKEAKSKKKTMTRSERKKRRAERVVVDTNLPENRRIVREAIKDNKLHKVAEDQIDPLEITDRMDMMSHRSDILLRSAQRLLDQVMTLKEEANQINFEEDEEASVVPKKKPQAPPYGKTGEMFGLRGVREPNTVDDGKITDLEEKEGETYVMKVPMLDEDVAKLEEVEGMVGADDIGNMYKSLGYDEKIVAGAKESELKRLEEIQEAKEKEKTNAERVAKDKTAKT</sequence>
<dbReference type="EMBL" id="BLQM01000412">
    <property type="protein sequence ID" value="GMH88416.1"/>
    <property type="molecule type" value="Genomic_DNA"/>
</dbReference>
<comment type="caution">
    <text evidence="10">The sequence shown here is derived from an EMBL/GenBank/DDBJ whole genome shotgun (WGS) entry which is preliminary data.</text>
</comment>
<feature type="transmembrane region" description="Helical" evidence="7">
    <location>
        <begin position="396"/>
        <end position="414"/>
    </location>
</feature>
<evidence type="ECO:0000259" key="9">
    <source>
        <dbReference type="Pfam" id="PF20519"/>
    </source>
</evidence>
<dbReference type="InterPro" id="IPR046791">
    <property type="entry name" value="Polycystin_dom"/>
</dbReference>
<feature type="domain" description="Polycystin cation channel PKD1/PKD2" evidence="8">
    <location>
        <begin position="392"/>
        <end position="629"/>
    </location>
</feature>
<dbReference type="Pfam" id="PF08016">
    <property type="entry name" value="PKD_channel"/>
    <property type="match status" value="1"/>
</dbReference>
<evidence type="ECO:0000256" key="5">
    <source>
        <dbReference type="ARBA" id="ARBA00023136"/>
    </source>
</evidence>
<evidence type="ECO:0000256" key="1">
    <source>
        <dbReference type="ARBA" id="ARBA00004141"/>
    </source>
</evidence>
<reference evidence="11" key="1">
    <citation type="journal article" date="2023" name="Commun. Biol.">
        <title>Genome analysis of Parmales, the sister group of diatoms, reveals the evolutionary specialization of diatoms from phago-mixotrophs to photoautotrophs.</title>
        <authorList>
            <person name="Ban H."/>
            <person name="Sato S."/>
            <person name="Yoshikawa S."/>
            <person name="Yamada K."/>
            <person name="Nakamura Y."/>
            <person name="Ichinomiya M."/>
            <person name="Sato N."/>
            <person name="Blanc-Mathieu R."/>
            <person name="Endo H."/>
            <person name="Kuwata A."/>
            <person name="Ogata H."/>
        </authorList>
    </citation>
    <scope>NUCLEOTIDE SEQUENCE [LARGE SCALE GENOMIC DNA]</scope>
</reference>
<feature type="region of interest" description="Disordered" evidence="6">
    <location>
        <begin position="717"/>
        <end position="759"/>
    </location>
</feature>
<dbReference type="PANTHER" id="PTHR10877">
    <property type="entry name" value="POLYCYSTIN FAMILY MEMBER"/>
    <property type="match status" value="1"/>
</dbReference>
<dbReference type="Pfam" id="PF20519">
    <property type="entry name" value="Polycystin_dom"/>
    <property type="match status" value="1"/>
</dbReference>
<feature type="domain" description="Polycystin" evidence="9">
    <location>
        <begin position="169"/>
        <end position="379"/>
    </location>
</feature>
<proteinExistence type="inferred from homology"/>
<dbReference type="GO" id="GO:0016020">
    <property type="term" value="C:membrane"/>
    <property type="evidence" value="ECO:0007669"/>
    <property type="project" value="UniProtKB-SubCell"/>
</dbReference>
<feature type="compositionally biased region" description="Polar residues" evidence="6">
    <location>
        <begin position="18"/>
        <end position="30"/>
    </location>
</feature>
<evidence type="ECO:0000313" key="11">
    <source>
        <dbReference type="Proteomes" id="UP001162640"/>
    </source>
</evidence>
<feature type="transmembrane region" description="Helical" evidence="7">
    <location>
        <begin position="598"/>
        <end position="619"/>
    </location>
</feature>
<feature type="compositionally biased region" description="Basic residues" evidence="6">
    <location>
        <begin position="739"/>
        <end position="756"/>
    </location>
</feature>
<comment type="similarity">
    <text evidence="2">Belongs to the polycystin family.</text>
</comment>
<evidence type="ECO:0000313" key="10">
    <source>
        <dbReference type="EMBL" id="GMH88416.1"/>
    </source>
</evidence>